<protein>
    <submittedName>
        <fullName evidence="2">Uncharacterized protein</fullName>
    </submittedName>
</protein>
<organism evidence="2 3">
    <name type="scientific">Drechslerella stenobrocha 248</name>
    <dbReference type="NCBI Taxonomy" id="1043628"/>
    <lineage>
        <taxon>Eukaryota</taxon>
        <taxon>Fungi</taxon>
        <taxon>Dikarya</taxon>
        <taxon>Ascomycota</taxon>
        <taxon>Pezizomycotina</taxon>
        <taxon>Orbiliomycetes</taxon>
        <taxon>Orbiliales</taxon>
        <taxon>Orbiliaceae</taxon>
        <taxon>Drechslerella</taxon>
    </lineage>
</organism>
<dbReference type="Proteomes" id="UP000024837">
    <property type="component" value="Unassembled WGS sequence"/>
</dbReference>
<feature type="region of interest" description="Disordered" evidence="1">
    <location>
        <begin position="57"/>
        <end position="81"/>
    </location>
</feature>
<feature type="region of interest" description="Disordered" evidence="1">
    <location>
        <begin position="139"/>
        <end position="183"/>
    </location>
</feature>
<proteinExistence type="predicted"/>
<reference evidence="2 3" key="1">
    <citation type="submission" date="2013-05" db="EMBL/GenBank/DDBJ databases">
        <title>Drechslerella stenobrocha genome reveals carnivorous origination and mechanical trapping mechanism of predatory fungi.</title>
        <authorList>
            <person name="Liu X."/>
            <person name="Zhang W."/>
            <person name="Liu K."/>
        </authorList>
    </citation>
    <scope>NUCLEOTIDE SEQUENCE [LARGE SCALE GENOMIC DNA]</scope>
    <source>
        <strain evidence="2 3">248</strain>
    </source>
</reference>
<dbReference type="OrthoDB" id="5319373at2759"/>
<keyword evidence="3" id="KW-1185">Reference proteome</keyword>
<accession>W7HVD5</accession>
<sequence length="414" mass="46841">MAIEDFFDLDIPIAESIGSPQGCNPQPEALKQGTNGPGDGKILAENIQTGNCDPLKETIDESLLPPSTDRDLNEEKSREERLKDRVAHWLSTLDTDSDTIPAFEEPFRLASEPEMPSLLINNTSDYSSSNDNVYAYASSTGQISRQTNGESRDEDLNGQGDMQGADPQPAHTPDDDDDDIFLNPGDDIKLLSSEKIRETELFSPPYVPNNPPQGAKDFRHILGRIEEDQWDNMWQQCFQRVKARRGGVFDPVKGKRAYDPKKGEAERYDAIQGKHGSLEWSIDQLFECYSSIKKVIKAIKENRAQVEDLYRMIAKYEQQGPTEHGNYAFQQAASGVRDRLFKILPSQLHELQVRKTLLKKVGESHLWDIAKEDHKYNYRGEMLRGIVAAQKFFADTRADVGDEELKMLGYRGRI</sequence>
<evidence type="ECO:0000256" key="1">
    <source>
        <dbReference type="SAM" id="MobiDB-lite"/>
    </source>
</evidence>
<evidence type="ECO:0000313" key="2">
    <source>
        <dbReference type="EMBL" id="EWC43868.1"/>
    </source>
</evidence>
<feature type="region of interest" description="Disordered" evidence="1">
    <location>
        <begin position="16"/>
        <end position="42"/>
    </location>
</feature>
<feature type="compositionally biased region" description="Basic and acidic residues" evidence="1">
    <location>
        <begin position="68"/>
        <end position="81"/>
    </location>
</feature>
<dbReference type="EMBL" id="KI966449">
    <property type="protein sequence ID" value="EWC43868.1"/>
    <property type="molecule type" value="Genomic_DNA"/>
</dbReference>
<gene>
    <name evidence="2" type="ORF">DRE_07245</name>
</gene>
<dbReference type="AlphaFoldDB" id="W7HVD5"/>
<name>W7HVD5_9PEZI</name>
<evidence type="ECO:0000313" key="3">
    <source>
        <dbReference type="Proteomes" id="UP000024837"/>
    </source>
</evidence>
<feature type="compositionally biased region" description="Polar residues" evidence="1">
    <location>
        <begin position="140"/>
        <end position="149"/>
    </location>
</feature>
<dbReference type="HOGENOM" id="CLU_663968_0_0_1"/>